<proteinExistence type="predicted"/>
<evidence type="ECO:0000256" key="3">
    <source>
        <dbReference type="ARBA" id="ARBA00022795"/>
    </source>
</evidence>
<keyword evidence="3" id="KW-1005">Bacterial flagellum biogenesis</keyword>
<evidence type="ECO:0000256" key="2">
    <source>
        <dbReference type="ARBA" id="ARBA00022490"/>
    </source>
</evidence>
<feature type="region of interest" description="Disordered" evidence="6">
    <location>
        <begin position="109"/>
        <end position="138"/>
    </location>
</feature>
<organism evidence="7 8">
    <name type="scientific">Halomonas cibimaris</name>
    <dbReference type="NCBI Taxonomy" id="657012"/>
    <lineage>
        <taxon>Bacteria</taxon>
        <taxon>Pseudomonadati</taxon>
        <taxon>Pseudomonadota</taxon>
        <taxon>Gammaproteobacteria</taxon>
        <taxon>Oceanospirillales</taxon>
        <taxon>Halomonadaceae</taxon>
        <taxon>Halomonas</taxon>
    </lineage>
</organism>
<comment type="caution">
    <text evidence="7">The sequence shown here is derived from an EMBL/GenBank/DDBJ whole genome shotgun (WGS) entry which is preliminary data.</text>
</comment>
<evidence type="ECO:0000256" key="6">
    <source>
        <dbReference type="SAM" id="MobiDB-lite"/>
    </source>
</evidence>
<dbReference type="Gene3D" id="1.20.58.380">
    <property type="entry name" value="Flagellar protein flit"/>
    <property type="match status" value="1"/>
</dbReference>
<evidence type="ECO:0000313" key="8">
    <source>
        <dbReference type="Proteomes" id="UP001500133"/>
    </source>
</evidence>
<name>A0ABP7LSB3_9GAMM</name>
<reference evidence="8" key="1">
    <citation type="journal article" date="2019" name="Int. J. Syst. Evol. Microbiol.">
        <title>The Global Catalogue of Microorganisms (GCM) 10K type strain sequencing project: providing services to taxonomists for standard genome sequencing and annotation.</title>
        <authorList>
            <consortium name="The Broad Institute Genomics Platform"/>
            <consortium name="The Broad Institute Genome Sequencing Center for Infectious Disease"/>
            <person name="Wu L."/>
            <person name="Ma J."/>
        </authorList>
    </citation>
    <scope>NUCLEOTIDE SEQUENCE [LARGE SCALE GENOMIC DNA]</scope>
    <source>
        <strain evidence="8">JCM 16914</strain>
    </source>
</reference>
<dbReference type="InterPro" id="IPR008622">
    <property type="entry name" value="FliT"/>
</dbReference>
<evidence type="ECO:0000313" key="7">
    <source>
        <dbReference type="EMBL" id="GAA3905294.1"/>
    </source>
</evidence>
<feature type="compositionally biased region" description="Basic and acidic residues" evidence="6">
    <location>
        <begin position="126"/>
        <end position="138"/>
    </location>
</feature>
<comment type="subcellular location">
    <subcellularLocation>
        <location evidence="1">Cytoplasm</location>
        <location evidence="1">Cytosol</location>
    </subcellularLocation>
</comment>
<evidence type="ECO:0000256" key="4">
    <source>
        <dbReference type="ARBA" id="ARBA00023186"/>
    </source>
</evidence>
<dbReference type="RefSeq" id="WP_344703810.1">
    <property type="nucleotide sequence ID" value="NZ_BAAAZT010000067.1"/>
</dbReference>
<dbReference type="Proteomes" id="UP001500133">
    <property type="component" value="Unassembled WGS sequence"/>
</dbReference>
<keyword evidence="8" id="KW-1185">Reference proteome</keyword>
<protein>
    <recommendedName>
        <fullName evidence="5">Flagellar protein FliT</fullName>
    </recommendedName>
</protein>
<gene>
    <name evidence="7" type="ORF">GCM10022228_14410</name>
</gene>
<evidence type="ECO:0000256" key="5">
    <source>
        <dbReference type="ARBA" id="ARBA00093797"/>
    </source>
</evidence>
<dbReference type="EMBL" id="BAAAZT010000067">
    <property type="protein sequence ID" value="GAA3905294.1"/>
    <property type="molecule type" value="Genomic_DNA"/>
</dbReference>
<dbReference type="Pfam" id="PF05400">
    <property type="entry name" value="FliT"/>
    <property type="match status" value="1"/>
</dbReference>
<sequence>MSAPTHPPRATAQQALLDAYAALLESAAHMHELASVGHWAELIDQRTHYLMLVDKLRDLEATVALDPKHQERKAELLERILDYDAHTRRQLVARRDELGRLIAVSQKERRLHRAYGPQQGKTDAFYTHREEDDAPRPR</sequence>
<keyword evidence="4" id="KW-0143">Chaperone</keyword>
<keyword evidence="2" id="KW-0963">Cytoplasm</keyword>
<evidence type="ECO:0000256" key="1">
    <source>
        <dbReference type="ARBA" id="ARBA00004514"/>
    </source>
</evidence>
<accession>A0ABP7LSB3</accession>